<dbReference type="InterPro" id="IPR037523">
    <property type="entry name" value="VOC_core"/>
</dbReference>
<dbReference type="InterPro" id="IPR004360">
    <property type="entry name" value="Glyas_Fos-R_dOase_dom"/>
</dbReference>
<evidence type="ECO:0000313" key="3">
    <source>
        <dbReference type="EMBL" id="TWB19160.1"/>
    </source>
</evidence>
<dbReference type="AlphaFoldDB" id="A0A560FC54"/>
<dbReference type="EMBL" id="VITO01000022">
    <property type="protein sequence ID" value="TWB19160.1"/>
    <property type="molecule type" value="Genomic_DNA"/>
</dbReference>
<dbReference type="PANTHER" id="PTHR36503">
    <property type="entry name" value="BLR2520 PROTEIN"/>
    <property type="match status" value="1"/>
</dbReference>
<dbReference type="GO" id="GO:0004462">
    <property type="term" value="F:lactoylglutathione lyase activity"/>
    <property type="evidence" value="ECO:0007669"/>
    <property type="project" value="InterPro"/>
</dbReference>
<dbReference type="InterPro" id="IPR018146">
    <property type="entry name" value="Glyoxalase_1_CS"/>
</dbReference>
<comment type="caution">
    <text evidence="3">The sequence shown here is derived from an EMBL/GenBank/DDBJ whole genome shotgun (WGS) entry which is preliminary data.</text>
</comment>
<organism evidence="3 4">
    <name type="scientific">Nitrospirillum amazonense</name>
    <dbReference type="NCBI Taxonomy" id="28077"/>
    <lineage>
        <taxon>Bacteria</taxon>
        <taxon>Pseudomonadati</taxon>
        <taxon>Pseudomonadota</taxon>
        <taxon>Alphaproteobacteria</taxon>
        <taxon>Rhodospirillales</taxon>
        <taxon>Azospirillaceae</taxon>
        <taxon>Nitrospirillum</taxon>
    </lineage>
</organism>
<dbReference type="Gene3D" id="3.10.180.10">
    <property type="entry name" value="2,3-Dihydroxybiphenyl 1,2-Dioxygenase, domain 1"/>
    <property type="match status" value="1"/>
</dbReference>
<keyword evidence="4" id="KW-1185">Reference proteome</keyword>
<dbReference type="InterPro" id="IPR029068">
    <property type="entry name" value="Glyas_Bleomycin-R_OHBP_Dase"/>
</dbReference>
<dbReference type="RefSeq" id="WP_145619661.1">
    <property type="nucleotide sequence ID" value="NZ_JAYNFR010000003.1"/>
</dbReference>
<gene>
    <name evidence="3" type="ORF">FBZ88_12212</name>
</gene>
<evidence type="ECO:0000256" key="1">
    <source>
        <dbReference type="ARBA" id="ARBA00022723"/>
    </source>
</evidence>
<keyword evidence="3" id="KW-0223">Dioxygenase</keyword>
<accession>A0A560FC54</accession>
<proteinExistence type="predicted"/>
<dbReference type="CDD" id="cd06587">
    <property type="entry name" value="VOC"/>
    <property type="match status" value="1"/>
</dbReference>
<dbReference type="Proteomes" id="UP000316545">
    <property type="component" value="Unassembled WGS sequence"/>
</dbReference>
<dbReference type="GO" id="GO:0046872">
    <property type="term" value="F:metal ion binding"/>
    <property type="evidence" value="ECO:0007669"/>
    <property type="project" value="UniProtKB-KW"/>
</dbReference>
<keyword evidence="3" id="KW-0560">Oxidoreductase</keyword>
<feature type="domain" description="VOC" evidence="2">
    <location>
        <begin position="6"/>
        <end position="131"/>
    </location>
</feature>
<keyword evidence="1" id="KW-0479">Metal-binding</keyword>
<sequence>MAASLGFRHIVLTVADIDRAATFYQRIMGLARVRTEPHTITLAAPGLRYVMNLTDRKETRADDDGPTAPIGSLGGIDHLGIEVDEPAEVEPLVQEWLAAGGQLLERRDMDTPYPSAFMRDPDGYLVQIYSFAPELRARVP</sequence>
<dbReference type="PANTHER" id="PTHR36503:SF1">
    <property type="entry name" value="BLR2520 PROTEIN"/>
    <property type="match status" value="1"/>
</dbReference>
<evidence type="ECO:0000259" key="2">
    <source>
        <dbReference type="PROSITE" id="PS51819"/>
    </source>
</evidence>
<evidence type="ECO:0000313" key="4">
    <source>
        <dbReference type="Proteomes" id="UP000316545"/>
    </source>
</evidence>
<dbReference type="SUPFAM" id="SSF54593">
    <property type="entry name" value="Glyoxalase/Bleomycin resistance protein/Dihydroxybiphenyl dioxygenase"/>
    <property type="match status" value="1"/>
</dbReference>
<reference evidence="3 4" key="1">
    <citation type="submission" date="2019-06" db="EMBL/GenBank/DDBJ databases">
        <title>Genomic Encyclopedia of Type Strains, Phase IV (KMG-V): Genome sequencing to study the core and pangenomes of soil and plant-associated prokaryotes.</title>
        <authorList>
            <person name="Whitman W."/>
        </authorList>
    </citation>
    <scope>NUCLEOTIDE SEQUENCE [LARGE SCALE GENOMIC DNA]</scope>
    <source>
        <strain evidence="3 4">BR 11865</strain>
    </source>
</reference>
<dbReference type="Pfam" id="PF00903">
    <property type="entry name" value="Glyoxalase"/>
    <property type="match status" value="1"/>
</dbReference>
<dbReference type="GO" id="GO:0051213">
    <property type="term" value="F:dioxygenase activity"/>
    <property type="evidence" value="ECO:0007669"/>
    <property type="project" value="UniProtKB-KW"/>
</dbReference>
<dbReference type="PROSITE" id="PS00934">
    <property type="entry name" value="GLYOXALASE_I_1"/>
    <property type="match status" value="1"/>
</dbReference>
<dbReference type="PROSITE" id="PS51819">
    <property type="entry name" value="VOC"/>
    <property type="match status" value="1"/>
</dbReference>
<protein>
    <submittedName>
        <fullName evidence="3">Catechol 2,3-dioxygenase-like lactoylglutathione lyase family enzyme</fullName>
    </submittedName>
</protein>
<name>A0A560FC54_9PROT</name>
<keyword evidence="3" id="KW-0456">Lyase</keyword>